<dbReference type="Proteomes" id="UP000251314">
    <property type="component" value="Unassembled WGS sequence"/>
</dbReference>
<dbReference type="Proteomes" id="UP000735874">
    <property type="component" value="Unassembled WGS sequence"/>
</dbReference>
<protein>
    <submittedName>
        <fullName evidence="5">Uncharacterized protein</fullName>
    </submittedName>
</protein>
<evidence type="ECO:0000313" key="3">
    <source>
        <dbReference type="EMBL" id="KAG2920853.1"/>
    </source>
</evidence>
<dbReference type="VEuPathDB" id="FungiDB:PC110_g17054"/>
<sequence>MLRQVPRRSLQLMRRVRHFSSSPDAQPPSRNFYGDLSQYLKRVLDRKDQLKRYLDHIVFPPSNWTLHNYYLYAQLQLPSKTEIDAVEFLDGARFACDRILRAMHSPELIDFATANAPFSRPEIADEMEQMFESTCYQGQLLPRTRRLGLGVPSHELKELDFTGVYLSGVKVDRPTRAYLKTEEKLRAVALQAIAEQQHKLRQMSERPNITEMMSDLSSIKKKMESVEMEPEDGSETLERLQLRALFHTTQTVEAVSAMTSERVAVKSDVKTTLCFESFVTNPEDVDWQIVQMNQFGRVVS</sequence>
<accession>A0A329RTU4</accession>
<dbReference type="EMBL" id="RCMI01000497">
    <property type="protein sequence ID" value="KAG2907915.1"/>
    <property type="molecule type" value="Genomic_DNA"/>
</dbReference>
<keyword evidence="6" id="KW-1185">Reference proteome</keyword>
<dbReference type="EMBL" id="RCMK01000580">
    <property type="protein sequence ID" value="KAG2920853.1"/>
    <property type="molecule type" value="Genomic_DNA"/>
</dbReference>
<dbReference type="Proteomes" id="UP000736787">
    <property type="component" value="Unassembled WGS sequence"/>
</dbReference>
<comment type="caution">
    <text evidence="5">The sequence shown here is derived from an EMBL/GenBank/DDBJ whole genome shotgun (WGS) entry which is preliminary data.</text>
</comment>
<name>A0A329RTU4_9STRA</name>
<evidence type="ECO:0000313" key="1">
    <source>
        <dbReference type="EMBL" id="KAG2854191.1"/>
    </source>
</evidence>
<dbReference type="Proteomes" id="UP000774804">
    <property type="component" value="Unassembled WGS sequence"/>
</dbReference>
<evidence type="ECO:0000313" key="2">
    <source>
        <dbReference type="EMBL" id="KAG2907915.1"/>
    </source>
</evidence>
<dbReference type="EMBL" id="RCMG01000442">
    <property type="protein sequence ID" value="KAG2854191.1"/>
    <property type="molecule type" value="Genomic_DNA"/>
</dbReference>
<evidence type="ECO:0000313" key="4">
    <source>
        <dbReference type="EMBL" id="KAG3217513.1"/>
    </source>
</evidence>
<dbReference type="Proteomes" id="UP000760860">
    <property type="component" value="Unassembled WGS sequence"/>
</dbReference>
<organism evidence="5 6">
    <name type="scientific">Phytophthora cactorum</name>
    <dbReference type="NCBI Taxonomy" id="29920"/>
    <lineage>
        <taxon>Eukaryota</taxon>
        <taxon>Sar</taxon>
        <taxon>Stramenopiles</taxon>
        <taxon>Oomycota</taxon>
        <taxon>Peronosporomycetes</taxon>
        <taxon>Peronosporales</taxon>
        <taxon>Peronosporaceae</taxon>
        <taxon>Phytophthora</taxon>
    </lineage>
</organism>
<dbReference type="EMBL" id="MJFZ01000639">
    <property type="protein sequence ID" value="RAW26538.1"/>
    <property type="molecule type" value="Genomic_DNA"/>
</dbReference>
<proteinExistence type="predicted"/>
<dbReference type="AlphaFoldDB" id="A0A329RTU4"/>
<dbReference type="EMBL" id="RCMV01000417">
    <property type="protein sequence ID" value="KAG3217513.1"/>
    <property type="molecule type" value="Genomic_DNA"/>
</dbReference>
<gene>
    <name evidence="5" type="ORF">PC110_g17054</name>
    <name evidence="1" type="ORF">PC113_g13541</name>
    <name evidence="2" type="ORF">PC115_g13713</name>
    <name evidence="3" type="ORF">PC117_g16397</name>
    <name evidence="4" type="ORF">PC129_g11666</name>
</gene>
<evidence type="ECO:0000313" key="5">
    <source>
        <dbReference type="EMBL" id="RAW26538.1"/>
    </source>
</evidence>
<evidence type="ECO:0000313" key="6">
    <source>
        <dbReference type="Proteomes" id="UP000251314"/>
    </source>
</evidence>
<reference evidence="1" key="2">
    <citation type="submission" date="2018-10" db="EMBL/GenBank/DDBJ databases">
        <title>Effector identification in a new, highly contiguous assembly of the strawberry crown rot pathogen Phytophthora cactorum.</title>
        <authorList>
            <person name="Armitage A.D."/>
            <person name="Nellist C.F."/>
            <person name="Bates H."/>
            <person name="Vickerstaff R.J."/>
            <person name="Harrison R.J."/>
        </authorList>
    </citation>
    <scope>NUCLEOTIDE SEQUENCE</scope>
    <source>
        <strain evidence="1">15-7</strain>
        <strain evidence="2">4032</strain>
        <strain evidence="3">4040</strain>
        <strain evidence="4">P421</strain>
    </source>
</reference>
<dbReference type="OrthoDB" id="106538at2759"/>
<reference evidence="5 6" key="1">
    <citation type="submission" date="2018-01" db="EMBL/GenBank/DDBJ databases">
        <title>Draft genome of the strawberry crown rot pathogen Phytophthora cactorum.</title>
        <authorList>
            <person name="Armitage A.D."/>
            <person name="Lysoe E."/>
            <person name="Nellist C.F."/>
            <person name="Harrison R.J."/>
            <person name="Brurberg M.B."/>
        </authorList>
    </citation>
    <scope>NUCLEOTIDE SEQUENCE [LARGE SCALE GENOMIC DNA]</scope>
    <source>
        <strain evidence="5 6">10300</strain>
    </source>
</reference>